<keyword evidence="1" id="KW-0472">Membrane</keyword>
<gene>
    <name evidence="2" type="ORF">Desaf_1524</name>
</gene>
<dbReference type="KEGG" id="daf:Desaf_1524"/>
<reference evidence="2 3" key="1">
    <citation type="journal article" date="2011" name="J. Bacteriol.">
        <title>Genome sequence of the mercury-methylating and pleomorphic Desulfovibrio africanus Strain Walvis Bay.</title>
        <authorList>
            <person name="Brown S.D."/>
            <person name="Wall J.D."/>
            <person name="Kucken A.M."/>
            <person name="Gilmour C.C."/>
            <person name="Podar M."/>
            <person name="Brandt C.C."/>
            <person name="Teshima H."/>
            <person name="Detter J.C."/>
            <person name="Han C.S."/>
            <person name="Land M.L."/>
            <person name="Lucas S."/>
            <person name="Han J."/>
            <person name="Pennacchio L."/>
            <person name="Nolan M."/>
            <person name="Pitluck S."/>
            <person name="Woyke T."/>
            <person name="Goodwin L."/>
            <person name="Palumbo A.V."/>
            <person name="Elias D.A."/>
        </authorList>
    </citation>
    <scope>NUCLEOTIDE SEQUENCE [LARGE SCALE GENOMIC DNA]</scope>
    <source>
        <strain evidence="2 3">Walvis Bay</strain>
    </source>
</reference>
<keyword evidence="1" id="KW-0812">Transmembrane</keyword>
<dbReference type="PANTHER" id="PTHR37309:SF1">
    <property type="entry name" value="SLR0284 PROTEIN"/>
    <property type="match status" value="1"/>
</dbReference>
<feature type="transmembrane region" description="Helical" evidence="1">
    <location>
        <begin position="57"/>
        <end position="77"/>
    </location>
</feature>
<accession>F3Z0N7</accession>
<evidence type="ECO:0000313" key="3">
    <source>
        <dbReference type="Proteomes" id="UP000007844"/>
    </source>
</evidence>
<dbReference type="Pfam" id="PF04020">
    <property type="entry name" value="Phage_holin_4_2"/>
    <property type="match status" value="1"/>
</dbReference>
<dbReference type="InterPro" id="IPR007165">
    <property type="entry name" value="Phage_holin_4_2"/>
</dbReference>
<protein>
    <recommendedName>
        <fullName evidence="4">Phage holin family protein</fullName>
    </recommendedName>
</protein>
<sequence length="111" mass="11929" precursor="true">MSIILSWLLLSLAIAITAWILPGVRVRGAGALLAASAVLGIINALIWPILFWITIPITVLTLGIFALILNALLVMLAAKIVPGFKVDSFWWAIAFSVILAIINAVLHAIIY</sequence>
<dbReference type="AlphaFoldDB" id="F3Z0N7"/>
<evidence type="ECO:0008006" key="4">
    <source>
        <dbReference type="Google" id="ProtNLM"/>
    </source>
</evidence>
<keyword evidence="1" id="KW-1133">Transmembrane helix</keyword>
<feature type="transmembrane region" description="Helical" evidence="1">
    <location>
        <begin position="28"/>
        <end position="50"/>
    </location>
</feature>
<dbReference type="STRING" id="690850.Desaf_1524"/>
<organism evidence="2 3">
    <name type="scientific">Desulfocurvibacter africanus subsp. africanus str. Walvis Bay</name>
    <dbReference type="NCBI Taxonomy" id="690850"/>
    <lineage>
        <taxon>Bacteria</taxon>
        <taxon>Pseudomonadati</taxon>
        <taxon>Thermodesulfobacteriota</taxon>
        <taxon>Desulfovibrionia</taxon>
        <taxon>Desulfovibrionales</taxon>
        <taxon>Desulfovibrionaceae</taxon>
        <taxon>Desulfocurvibacter</taxon>
    </lineage>
</organism>
<dbReference type="Proteomes" id="UP000007844">
    <property type="component" value="Chromosome"/>
</dbReference>
<dbReference type="PANTHER" id="PTHR37309">
    <property type="entry name" value="SLR0284 PROTEIN"/>
    <property type="match status" value="1"/>
</dbReference>
<dbReference type="RefSeq" id="WP_014259645.1">
    <property type="nucleotide sequence ID" value="NC_016629.1"/>
</dbReference>
<dbReference type="eggNOG" id="COG1950">
    <property type="taxonomic scope" value="Bacteria"/>
</dbReference>
<dbReference type="EMBL" id="CP003221">
    <property type="protein sequence ID" value="EGJ49861.1"/>
    <property type="molecule type" value="Genomic_DNA"/>
</dbReference>
<keyword evidence="3" id="KW-1185">Reference proteome</keyword>
<feature type="transmembrane region" description="Helical" evidence="1">
    <location>
        <begin position="89"/>
        <end position="110"/>
    </location>
</feature>
<name>F3Z0N7_DESAF</name>
<evidence type="ECO:0000256" key="1">
    <source>
        <dbReference type="SAM" id="Phobius"/>
    </source>
</evidence>
<proteinExistence type="predicted"/>
<dbReference type="HOGENOM" id="CLU_120441_2_4_7"/>
<evidence type="ECO:0000313" key="2">
    <source>
        <dbReference type="EMBL" id="EGJ49861.1"/>
    </source>
</evidence>